<reference evidence="1 2" key="1">
    <citation type="submission" date="2023-05" db="EMBL/GenBank/DDBJ databases">
        <title>A new hyperthermophilic archaea 'Ignisphaera cupida' sp. nov. and description of the family 'Ignisphaeraceae' fam. nov.</title>
        <authorList>
            <person name="Podosokorskaya O.A."/>
            <person name="Elcheninov A.G."/>
            <person name="Klukina A."/>
            <person name="Merkel A.Y."/>
        </authorList>
    </citation>
    <scope>NUCLEOTIDE SEQUENCE [LARGE SCALE GENOMIC DNA]</scope>
    <source>
        <strain evidence="1 2">4213-co</strain>
    </source>
</reference>
<accession>A0ABD4Z6A8</accession>
<dbReference type="RefSeq" id="WP_285273837.1">
    <property type="nucleotide sequence ID" value="NZ_JASNVW010000003.1"/>
</dbReference>
<evidence type="ECO:0000313" key="1">
    <source>
        <dbReference type="EMBL" id="MDK6028851.1"/>
    </source>
</evidence>
<gene>
    <name evidence="1" type="ORF">QPL79_05690</name>
</gene>
<organism evidence="1 2">
    <name type="scientific">Ignisphaera cupida</name>
    <dbReference type="NCBI Taxonomy" id="3050454"/>
    <lineage>
        <taxon>Archaea</taxon>
        <taxon>Thermoproteota</taxon>
        <taxon>Thermoprotei</taxon>
        <taxon>Desulfurococcales</taxon>
        <taxon>Desulfurococcaceae</taxon>
        <taxon>Ignisphaera</taxon>
    </lineage>
</organism>
<comment type="caution">
    <text evidence="1">The sequence shown here is derived from an EMBL/GenBank/DDBJ whole genome shotgun (WGS) entry which is preliminary data.</text>
</comment>
<keyword evidence="2" id="KW-1185">Reference proteome</keyword>
<dbReference type="EMBL" id="JASNVW010000003">
    <property type="protein sequence ID" value="MDK6028851.1"/>
    <property type="molecule type" value="Genomic_DNA"/>
</dbReference>
<dbReference type="AlphaFoldDB" id="A0ABD4Z6A8"/>
<proteinExistence type="predicted"/>
<protein>
    <submittedName>
        <fullName evidence="1">Uncharacterized protein</fullName>
    </submittedName>
</protein>
<name>A0ABD4Z6A8_9CREN</name>
<dbReference type="Proteomes" id="UP001529235">
    <property type="component" value="Unassembled WGS sequence"/>
</dbReference>
<sequence length="42" mass="4798">MEMKDDKIFATLFNPAHMEKSAIVIFNTLSNESRLLKSLTLV</sequence>
<evidence type="ECO:0000313" key="2">
    <source>
        <dbReference type="Proteomes" id="UP001529235"/>
    </source>
</evidence>